<name>A0ABP4G5L4_9PSEU</name>
<gene>
    <name evidence="1" type="ORF">GCM10009675_40900</name>
</gene>
<sequence>MVESMLGDVDRRARVVANVATTLREYAHAIPLDDHDTVATLYGV</sequence>
<evidence type="ECO:0000313" key="2">
    <source>
        <dbReference type="Proteomes" id="UP001500467"/>
    </source>
</evidence>
<evidence type="ECO:0000313" key="1">
    <source>
        <dbReference type="EMBL" id="GAA1214613.1"/>
    </source>
</evidence>
<organism evidence="1 2">
    <name type="scientific">Prauserella alba</name>
    <dbReference type="NCBI Taxonomy" id="176898"/>
    <lineage>
        <taxon>Bacteria</taxon>
        <taxon>Bacillati</taxon>
        <taxon>Actinomycetota</taxon>
        <taxon>Actinomycetes</taxon>
        <taxon>Pseudonocardiales</taxon>
        <taxon>Pseudonocardiaceae</taxon>
        <taxon>Prauserella</taxon>
    </lineage>
</organism>
<comment type="caution">
    <text evidence="1">The sequence shown here is derived from an EMBL/GenBank/DDBJ whole genome shotgun (WGS) entry which is preliminary data.</text>
</comment>
<reference evidence="2" key="1">
    <citation type="journal article" date="2019" name="Int. J. Syst. Evol. Microbiol.">
        <title>The Global Catalogue of Microorganisms (GCM) 10K type strain sequencing project: providing services to taxonomists for standard genome sequencing and annotation.</title>
        <authorList>
            <consortium name="The Broad Institute Genomics Platform"/>
            <consortium name="The Broad Institute Genome Sequencing Center for Infectious Disease"/>
            <person name="Wu L."/>
            <person name="Ma J."/>
        </authorList>
    </citation>
    <scope>NUCLEOTIDE SEQUENCE [LARGE SCALE GENOMIC DNA]</scope>
    <source>
        <strain evidence="2">JCM 13022</strain>
    </source>
</reference>
<dbReference type="Proteomes" id="UP001500467">
    <property type="component" value="Unassembled WGS sequence"/>
</dbReference>
<proteinExistence type="predicted"/>
<dbReference type="EMBL" id="BAAALM010000015">
    <property type="protein sequence ID" value="GAA1214613.1"/>
    <property type="molecule type" value="Genomic_DNA"/>
</dbReference>
<keyword evidence="2" id="KW-1185">Reference proteome</keyword>
<accession>A0ABP4G5L4</accession>
<protein>
    <submittedName>
        <fullName evidence="1">Uncharacterized protein</fullName>
    </submittedName>
</protein>